<sequence length="110" mass="11957">EAWTFAPVLDLRVIRGDPRRGRTAPHEVNQAVFEGPFVARVISGAPRGTTQDPTWSESLQLTLTKAKGLYVHVVLSDNRFGVGLGPLAELVITLGEVLDLMRAPSVSLPR</sequence>
<protein>
    <submittedName>
        <fullName evidence="1">Ccdc38 protein</fullName>
    </submittedName>
</protein>
<organism evidence="1 2">
    <name type="scientific">Symbiodinium pilosum</name>
    <name type="common">Dinoflagellate</name>
    <dbReference type="NCBI Taxonomy" id="2952"/>
    <lineage>
        <taxon>Eukaryota</taxon>
        <taxon>Sar</taxon>
        <taxon>Alveolata</taxon>
        <taxon>Dinophyceae</taxon>
        <taxon>Suessiales</taxon>
        <taxon>Symbiodiniaceae</taxon>
        <taxon>Symbiodinium</taxon>
    </lineage>
</organism>
<gene>
    <name evidence="1" type="primary">Ccdc38</name>
    <name evidence="1" type="ORF">SPIL2461_LOCUS17360</name>
</gene>
<reference evidence="1" key="1">
    <citation type="submission" date="2021-02" db="EMBL/GenBank/DDBJ databases">
        <authorList>
            <person name="Dougan E. K."/>
            <person name="Rhodes N."/>
            <person name="Thang M."/>
            <person name="Chan C."/>
        </authorList>
    </citation>
    <scope>NUCLEOTIDE SEQUENCE</scope>
</reference>
<accession>A0A812VPC1</accession>
<feature type="non-terminal residue" evidence="1">
    <location>
        <position position="1"/>
    </location>
</feature>
<proteinExistence type="predicted"/>
<name>A0A812VPC1_SYMPI</name>
<dbReference type="EMBL" id="CAJNIZ010043122">
    <property type="protein sequence ID" value="CAE7650448.1"/>
    <property type="molecule type" value="Genomic_DNA"/>
</dbReference>
<evidence type="ECO:0000313" key="2">
    <source>
        <dbReference type="Proteomes" id="UP000649617"/>
    </source>
</evidence>
<comment type="caution">
    <text evidence="1">The sequence shown here is derived from an EMBL/GenBank/DDBJ whole genome shotgun (WGS) entry which is preliminary data.</text>
</comment>
<dbReference type="AlphaFoldDB" id="A0A812VPC1"/>
<keyword evidence="2" id="KW-1185">Reference proteome</keyword>
<evidence type="ECO:0000313" key="1">
    <source>
        <dbReference type="EMBL" id="CAE7650448.1"/>
    </source>
</evidence>
<dbReference type="Proteomes" id="UP000649617">
    <property type="component" value="Unassembled WGS sequence"/>
</dbReference>